<organism evidence="2 3">
    <name type="scientific">Hydrotalea sandarakina</name>
    <dbReference type="NCBI Taxonomy" id="1004304"/>
    <lineage>
        <taxon>Bacteria</taxon>
        <taxon>Pseudomonadati</taxon>
        <taxon>Bacteroidota</taxon>
        <taxon>Chitinophagia</taxon>
        <taxon>Chitinophagales</taxon>
        <taxon>Chitinophagaceae</taxon>
        <taxon>Hydrotalea</taxon>
    </lineage>
</organism>
<comment type="caution">
    <text evidence="2">The sequence shown here is derived from an EMBL/GenBank/DDBJ whole genome shotgun (WGS) entry which is preliminary data.</text>
</comment>
<keyword evidence="1" id="KW-0472">Membrane</keyword>
<evidence type="ECO:0000256" key="1">
    <source>
        <dbReference type="SAM" id="Phobius"/>
    </source>
</evidence>
<feature type="transmembrane region" description="Helical" evidence="1">
    <location>
        <begin position="12"/>
        <end position="36"/>
    </location>
</feature>
<accession>A0A2W7RV40</accession>
<evidence type="ECO:0000313" key="3">
    <source>
        <dbReference type="Proteomes" id="UP000249720"/>
    </source>
</evidence>
<keyword evidence="1" id="KW-0812">Transmembrane</keyword>
<keyword evidence="3" id="KW-1185">Reference proteome</keyword>
<dbReference type="RefSeq" id="WP_170120430.1">
    <property type="nucleotide sequence ID" value="NZ_QKZV01000005.1"/>
</dbReference>
<protein>
    <submittedName>
        <fullName evidence="2">Uncharacterized protein</fullName>
    </submittedName>
</protein>
<name>A0A2W7RV40_9BACT</name>
<dbReference type="AlphaFoldDB" id="A0A2W7RV40"/>
<proteinExistence type="predicted"/>
<keyword evidence="1" id="KW-1133">Transmembrane helix</keyword>
<gene>
    <name evidence="2" type="ORF">LX80_01893</name>
</gene>
<sequence length="58" mass="6435">MLNYIGPGMDGGALSVIIGILISFFMALFAIVWYPIKRLIKKFKGKSNTDNTTHTTTK</sequence>
<dbReference type="Proteomes" id="UP000249720">
    <property type="component" value="Unassembled WGS sequence"/>
</dbReference>
<dbReference type="EMBL" id="QKZV01000005">
    <property type="protein sequence ID" value="PZX62410.1"/>
    <property type="molecule type" value="Genomic_DNA"/>
</dbReference>
<evidence type="ECO:0000313" key="2">
    <source>
        <dbReference type="EMBL" id="PZX62410.1"/>
    </source>
</evidence>
<reference evidence="2 3" key="1">
    <citation type="submission" date="2018-06" db="EMBL/GenBank/DDBJ databases">
        <title>Genomic Encyclopedia of Archaeal and Bacterial Type Strains, Phase II (KMG-II): from individual species to whole genera.</title>
        <authorList>
            <person name="Goeker M."/>
        </authorList>
    </citation>
    <scope>NUCLEOTIDE SEQUENCE [LARGE SCALE GENOMIC DNA]</scope>
    <source>
        <strain evidence="2 3">DSM 23241</strain>
    </source>
</reference>